<dbReference type="PANTHER" id="PTHR10587">
    <property type="entry name" value="GLYCOSYL TRANSFERASE-RELATED"/>
    <property type="match status" value="1"/>
</dbReference>
<keyword evidence="1" id="KW-0479">Metal-binding</keyword>
<dbReference type="EMBL" id="CP137640">
    <property type="protein sequence ID" value="WVX79122.1"/>
    <property type="molecule type" value="Genomic_DNA"/>
</dbReference>
<dbReference type="InterPro" id="IPR050248">
    <property type="entry name" value="Polysacc_deacetylase_ArnD"/>
</dbReference>
<dbReference type="GO" id="GO:0016787">
    <property type="term" value="F:hydrolase activity"/>
    <property type="evidence" value="ECO:0007669"/>
    <property type="project" value="UniProtKB-KW"/>
</dbReference>
<accession>A0ABZ2C7R3</accession>
<protein>
    <submittedName>
        <fullName evidence="4">Polysaccharide deacetylase family protein</fullName>
        <ecNumber evidence="4">3.-.-.-</ecNumber>
    </submittedName>
</protein>
<reference evidence="4 5" key="1">
    <citation type="submission" date="2023-10" db="EMBL/GenBank/DDBJ databases">
        <title>Niallia locisalis sp.nov. isolated from a salt pond sample.</title>
        <authorList>
            <person name="Li X.-J."/>
            <person name="Dong L."/>
        </authorList>
    </citation>
    <scope>NUCLEOTIDE SEQUENCE [LARGE SCALE GENOMIC DNA]</scope>
    <source>
        <strain evidence="4 5">DSM 29761</strain>
    </source>
</reference>
<organism evidence="4 5">
    <name type="scientific">Niallia oryzisoli</name>
    <dbReference type="NCBI Taxonomy" id="1737571"/>
    <lineage>
        <taxon>Bacteria</taxon>
        <taxon>Bacillati</taxon>
        <taxon>Bacillota</taxon>
        <taxon>Bacilli</taxon>
        <taxon>Bacillales</taxon>
        <taxon>Bacillaceae</taxon>
        <taxon>Niallia</taxon>
    </lineage>
</organism>
<proteinExistence type="predicted"/>
<dbReference type="InterPro" id="IPR002509">
    <property type="entry name" value="NODB_dom"/>
</dbReference>
<name>A0ABZ2C7R3_9BACI</name>
<dbReference type="SUPFAM" id="SSF88713">
    <property type="entry name" value="Glycoside hydrolase/deacetylase"/>
    <property type="match status" value="1"/>
</dbReference>
<gene>
    <name evidence="4" type="ORF">R4Z09_17620</name>
</gene>
<dbReference type="PANTHER" id="PTHR10587:SF133">
    <property type="entry name" value="CHITIN DEACETYLASE 1-RELATED"/>
    <property type="match status" value="1"/>
</dbReference>
<keyword evidence="5" id="KW-1185">Reference proteome</keyword>
<dbReference type="InterPro" id="IPR011330">
    <property type="entry name" value="Glyco_hydro/deAcase_b/a-brl"/>
</dbReference>
<feature type="domain" description="NodB homology" evidence="3">
    <location>
        <begin position="255"/>
        <end position="432"/>
    </location>
</feature>
<dbReference type="Pfam" id="PF01522">
    <property type="entry name" value="Polysacc_deac_1"/>
    <property type="match status" value="1"/>
</dbReference>
<sequence>MIRRIGWIVGTGFILFIMVAFAGTAQETVVRSPVVTTENIEVVSDFPDFQRKTSTEETNSYYFSISTILTKSEPINQYIQMWTEKEMDQFLAFVEKNKRNFHEEHLAKLHITVHLNAVTDDLHTITFNLKNKETELQDGIKIFNLNLTDNKILSLTDVFQLDDSNLDGFYSILKEYIPDESSRSEGLEELFKRPNQLNWHINQNVFTLFLQAQDPFVKVEVPVERLRLYLNENMMTRLQIAPPEELESTLDPNGKYIALTFDDGPSPTVTPRILETLKQHQAKATFFMLGNRVQYYPELAKQVAEEGHEIGNHSGSHANLSKLSEAQIWQEIVGTNQMIEGVIGRSPVCFRPPYGVYNSLVEKVASENNAQIILWSVDSLDWQKRNAEGVNKIVQKTIFPGSIVLLHDIHPSTADALPILMTELENQGYQFVTVSELLTLQGVRGIGPYYGVSN</sequence>
<dbReference type="Gene3D" id="3.20.20.370">
    <property type="entry name" value="Glycoside hydrolase/deacetylase"/>
    <property type="match status" value="1"/>
</dbReference>
<evidence type="ECO:0000256" key="2">
    <source>
        <dbReference type="ARBA" id="ARBA00022801"/>
    </source>
</evidence>
<evidence type="ECO:0000256" key="1">
    <source>
        <dbReference type="ARBA" id="ARBA00022723"/>
    </source>
</evidence>
<evidence type="ECO:0000313" key="4">
    <source>
        <dbReference type="EMBL" id="WVX79122.1"/>
    </source>
</evidence>
<dbReference type="RefSeq" id="WP_338448055.1">
    <property type="nucleotide sequence ID" value="NZ_CP137640.1"/>
</dbReference>
<dbReference type="EC" id="3.-.-.-" evidence="4"/>
<dbReference type="Proteomes" id="UP001357223">
    <property type="component" value="Chromosome"/>
</dbReference>
<evidence type="ECO:0000259" key="3">
    <source>
        <dbReference type="PROSITE" id="PS51677"/>
    </source>
</evidence>
<dbReference type="PROSITE" id="PS51677">
    <property type="entry name" value="NODB"/>
    <property type="match status" value="1"/>
</dbReference>
<dbReference type="CDD" id="cd10954">
    <property type="entry name" value="CE4_CtAXE_like"/>
    <property type="match status" value="1"/>
</dbReference>
<evidence type="ECO:0000313" key="5">
    <source>
        <dbReference type="Proteomes" id="UP001357223"/>
    </source>
</evidence>
<keyword evidence="2 4" id="KW-0378">Hydrolase</keyword>